<feature type="non-terminal residue" evidence="1">
    <location>
        <position position="262"/>
    </location>
</feature>
<protein>
    <submittedName>
        <fullName evidence="1">Zinc knuckle CX2CX4HX4C</fullName>
    </submittedName>
</protein>
<comment type="caution">
    <text evidence="1">The sequence shown here is derived from an EMBL/GenBank/DDBJ whole genome shotgun (WGS) entry which is preliminary data.</text>
</comment>
<accession>A0A699KCP6</accession>
<evidence type="ECO:0000313" key="1">
    <source>
        <dbReference type="EMBL" id="GFA84663.1"/>
    </source>
</evidence>
<gene>
    <name evidence="1" type="ORF">Tci_656635</name>
</gene>
<reference evidence="1" key="1">
    <citation type="journal article" date="2019" name="Sci. Rep.">
        <title>Draft genome of Tanacetum cinerariifolium, the natural source of mosquito coil.</title>
        <authorList>
            <person name="Yamashiro T."/>
            <person name="Shiraishi A."/>
            <person name="Satake H."/>
            <person name="Nakayama K."/>
        </authorList>
    </citation>
    <scope>NUCLEOTIDE SEQUENCE</scope>
</reference>
<name>A0A699KCP6_TANCI</name>
<proteinExistence type="predicted"/>
<sequence>METIWDMWDAFLTENPNVTSGYSLYSGKSDVGIGIERGTYKVWSKLTRIQRKEILKTAHDGWNALLELESAGLGASAITVPSVISPCEPIVKTINTNDNSDLIVQSVDINTMPTSYIGAASANNKDQPKVMSNFCHLVAYPIFNGVDISIPRKVVEKVSSRFENTLYGYFIGKRMVFLVVEYYARNNWGKHGLKRIMMNSKGFFFFKFDSQSGSSFARCLIEVNSEADLVKAVTTDIPSLTGEDFTKETICVEYVIQGFFCH</sequence>
<dbReference type="EMBL" id="BKCJ010499415">
    <property type="protein sequence ID" value="GFA84663.1"/>
    <property type="molecule type" value="Genomic_DNA"/>
</dbReference>
<dbReference type="AlphaFoldDB" id="A0A699KCP6"/>
<organism evidence="1">
    <name type="scientific">Tanacetum cinerariifolium</name>
    <name type="common">Dalmatian daisy</name>
    <name type="synonym">Chrysanthemum cinerariifolium</name>
    <dbReference type="NCBI Taxonomy" id="118510"/>
    <lineage>
        <taxon>Eukaryota</taxon>
        <taxon>Viridiplantae</taxon>
        <taxon>Streptophyta</taxon>
        <taxon>Embryophyta</taxon>
        <taxon>Tracheophyta</taxon>
        <taxon>Spermatophyta</taxon>
        <taxon>Magnoliopsida</taxon>
        <taxon>eudicotyledons</taxon>
        <taxon>Gunneridae</taxon>
        <taxon>Pentapetalae</taxon>
        <taxon>asterids</taxon>
        <taxon>campanulids</taxon>
        <taxon>Asterales</taxon>
        <taxon>Asteraceae</taxon>
        <taxon>Asteroideae</taxon>
        <taxon>Anthemideae</taxon>
        <taxon>Anthemidinae</taxon>
        <taxon>Tanacetum</taxon>
    </lineage>
</organism>